<dbReference type="AlphaFoldDB" id="L9L3Q7"/>
<protein>
    <submittedName>
        <fullName evidence="2">Cutaneous T-cell lymphoma-associated antigen 5</fullName>
    </submittedName>
</protein>
<keyword evidence="3" id="KW-1185">Reference proteome</keyword>
<gene>
    <name evidence="2" type="ORF">TREES_T100005040</name>
</gene>
<reference evidence="3" key="1">
    <citation type="submission" date="2012-07" db="EMBL/GenBank/DDBJ databases">
        <title>Genome of the Chinese tree shrew, a rising model animal genetically related to primates.</title>
        <authorList>
            <person name="Zhang G."/>
            <person name="Fan Y."/>
            <person name="Yao Y."/>
            <person name="Huang Z."/>
        </authorList>
    </citation>
    <scope>NUCLEOTIDE SEQUENCE [LARGE SCALE GENOMIC DNA]</scope>
</reference>
<dbReference type="GO" id="GO:0005789">
    <property type="term" value="C:endoplasmic reticulum membrane"/>
    <property type="evidence" value="ECO:0007669"/>
    <property type="project" value="TreeGrafter"/>
</dbReference>
<name>L9L3Q7_TUPCH</name>
<keyword evidence="1" id="KW-0175">Coiled coil</keyword>
<evidence type="ECO:0000313" key="3">
    <source>
        <dbReference type="Proteomes" id="UP000011518"/>
    </source>
</evidence>
<dbReference type="PANTHER" id="PTHR23158:SF38">
    <property type="entry name" value="MELANOMA INHIBITORY ACTIVITY PROTEIN 2"/>
    <property type="match status" value="1"/>
</dbReference>
<dbReference type="STRING" id="246437.L9L3Q7"/>
<evidence type="ECO:0000256" key="1">
    <source>
        <dbReference type="ARBA" id="ARBA00023054"/>
    </source>
</evidence>
<evidence type="ECO:0000313" key="2">
    <source>
        <dbReference type="EMBL" id="ELW69394.1"/>
    </source>
</evidence>
<dbReference type="InterPro" id="IPR051500">
    <property type="entry name" value="cTAGE_MIA/OTOR"/>
</dbReference>
<dbReference type="PANTHER" id="PTHR23158">
    <property type="entry name" value="MELANOMA INHIBITORY ACTIVITY-RELATED"/>
    <property type="match status" value="1"/>
</dbReference>
<dbReference type="GO" id="GO:0070971">
    <property type="term" value="C:endoplasmic reticulum exit site"/>
    <property type="evidence" value="ECO:0007669"/>
    <property type="project" value="TreeGrafter"/>
</dbReference>
<dbReference type="EMBL" id="KB320531">
    <property type="protein sequence ID" value="ELW69394.1"/>
    <property type="molecule type" value="Genomic_DNA"/>
</dbReference>
<organism evidence="2 3">
    <name type="scientific">Tupaia chinensis</name>
    <name type="common">Chinese tree shrew</name>
    <name type="synonym">Tupaia belangeri chinensis</name>
    <dbReference type="NCBI Taxonomy" id="246437"/>
    <lineage>
        <taxon>Eukaryota</taxon>
        <taxon>Metazoa</taxon>
        <taxon>Chordata</taxon>
        <taxon>Craniata</taxon>
        <taxon>Vertebrata</taxon>
        <taxon>Euteleostomi</taxon>
        <taxon>Mammalia</taxon>
        <taxon>Eutheria</taxon>
        <taxon>Euarchontoglires</taxon>
        <taxon>Scandentia</taxon>
        <taxon>Tupaiidae</taxon>
        <taxon>Tupaia</taxon>
    </lineage>
</organism>
<accession>L9L3Q7</accession>
<dbReference type="GO" id="GO:0006888">
    <property type="term" value="P:endoplasmic reticulum to Golgi vesicle-mediated transport"/>
    <property type="evidence" value="ECO:0007669"/>
    <property type="project" value="TreeGrafter"/>
</dbReference>
<dbReference type="GO" id="GO:0035459">
    <property type="term" value="P:vesicle cargo loading"/>
    <property type="evidence" value="ECO:0007669"/>
    <property type="project" value="TreeGrafter"/>
</dbReference>
<dbReference type="Proteomes" id="UP000011518">
    <property type="component" value="Unassembled WGS sequence"/>
</dbReference>
<proteinExistence type="predicted"/>
<dbReference type="InParanoid" id="L9L3Q7"/>
<reference evidence="3" key="2">
    <citation type="journal article" date="2013" name="Nat. Commun.">
        <title>Genome of the Chinese tree shrew.</title>
        <authorList>
            <person name="Fan Y."/>
            <person name="Huang Z.Y."/>
            <person name="Cao C.C."/>
            <person name="Chen C.S."/>
            <person name="Chen Y.X."/>
            <person name="Fan D.D."/>
            <person name="He J."/>
            <person name="Hou H.L."/>
            <person name="Hu L."/>
            <person name="Hu X.T."/>
            <person name="Jiang X.T."/>
            <person name="Lai R."/>
            <person name="Lang Y.S."/>
            <person name="Liang B."/>
            <person name="Liao S.G."/>
            <person name="Mu D."/>
            <person name="Ma Y.Y."/>
            <person name="Niu Y.Y."/>
            <person name="Sun X.Q."/>
            <person name="Xia J.Q."/>
            <person name="Xiao J."/>
            <person name="Xiong Z.Q."/>
            <person name="Xu L."/>
            <person name="Yang L."/>
            <person name="Zhang Y."/>
            <person name="Zhao W."/>
            <person name="Zhao X.D."/>
            <person name="Zheng Y.T."/>
            <person name="Zhou J.M."/>
            <person name="Zhu Y.B."/>
            <person name="Zhang G.J."/>
            <person name="Wang J."/>
            <person name="Yao Y.G."/>
        </authorList>
    </citation>
    <scope>NUCLEOTIDE SEQUENCE [LARGE SCALE GENOMIC DNA]</scope>
</reference>
<sequence length="465" mass="52019">MEWYGPHGHGGPGYLHITQSHYEEFPPAGGGYLCETQETLEEFMAEAPDERPRITVPGCQREVVECIVILQVFIVFLTLGRILQSFKEKCSLQGNKESASSNSALAVVKCNALNESLPSLDEDESAEVPDDLGVIKPVRRNFICTVVRQERKEKPRCSYQELQRSETAGKIQAQDHENKTIETQVQEVKTCLKHLPAVDKRLKLSIGIFMASIKSQALSLQEDRLEVIEWAAFLVGKNMGENLESGERGKGDHVTIQARGPRRKLQYAARSSGHLNFQDREQNQFCINIAKTKKTAHLRGLHTGAHTAETSFKRVGQHLVVRENKMTKQPHQKDMECLGKFPGKADLDIQQEVGSSEANDTKGHENKGLETYQKQARDLELQPESTISLYQKQILSLETNTVDDWLGAQDAEQTLLIVRQKTTDLGQNLGERAIPSHPLEVDLHGCDDGPSRAFGRENVFPDSCA</sequence>
<dbReference type="GO" id="GO:0009306">
    <property type="term" value="P:protein secretion"/>
    <property type="evidence" value="ECO:0007669"/>
    <property type="project" value="TreeGrafter"/>
</dbReference>